<comment type="caution">
    <text evidence="2">The sequence shown here is derived from an EMBL/GenBank/DDBJ whole genome shotgun (WGS) entry which is preliminary data.</text>
</comment>
<sequence length="128" mass="14233">MADTTDAKNRRILRVPLHEVAHGRTGDKGNRSNISLIPYHDAAFPYLREQVTETAVKEHFAHKGASAVTRYELPTFPAFNFVIDDVLEGGVNGALNLDTHGKSFAFHLLAMEVDMPEDLVLHPEKGVR</sequence>
<organism evidence="2 3">
    <name type="scientific">Thalassobaculum litoreum DSM 18839</name>
    <dbReference type="NCBI Taxonomy" id="1123362"/>
    <lineage>
        <taxon>Bacteria</taxon>
        <taxon>Pseudomonadati</taxon>
        <taxon>Pseudomonadota</taxon>
        <taxon>Alphaproteobacteria</taxon>
        <taxon>Rhodospirillales</taxon>
        <taxon>Thalassobaculaceae</taxon>
        <taxon>Thalassobaculum</taxon>
    </lineage>
</organism>
<proteinExistence type="predicted"/>
<dbReference type="AlphaFoldDB" id="A0A8G2BG43"/>
<dbReference type="RefSeq" id="WP_093147401.1">
    <property type="nucleotide sequence ID" value="NZ_FNBW01000001.1"/>
</dbReference>
<dbReference type="PANTHER" id="PTHR47708:SF2">
    <property type="entry name" value="SI:CH73-132F6.5"/>
    <property type="match status" value="1"/>
</dbReference>
<dbReference type="OrthoDB" id="21390at2"/>
<feature type="domain" description="AtuA-like ferredoxin-fold" evidence="1">
    <location>
        <begin position="15"/>
        <end position="113"/>
    </location>
</feature>
<reference evidence="2 3" key="1">
    <citation type="submission" date="2016-10" db="EMBL/GenBank/DDBJ databases">
        <authorList>
            <person name="Varghese N."/>
            <person name="Submissions S."/>
        </authorList>
    </citation>
    <scope>NUCLEOTIDE SEQUENCE [LARGE SCALE GENOMIC DNA]</scope>
    <source>
        <strain evidence="2 3">DSM 18839</strain>
    </source>
</reference>
<dbReference type="Proteomes" id="UP000198615">
    <property type="component" value="Unassembled WGS sequence"/>
</dbReference>
<dbReference type="PANTHER" id="PTHR47708">
    <property type="match status" value="1"/>
</dbReference>
<accession>A0A8G2BG43</accession>
<name>A0A8G2BG43_9PROT</name>
<dbReference type="Pfam" id="PF23544">
    <property type="entry name" value="AtuA_ferredoxin"/>
    <property type="match status" value="1"/>
</dbReference>
<keyword evidence="3" id="KW-1185">Reference proteome</keyword>
<evidence type="ECO:0000313" key="2">
    <source>
        <dbReference type="EMBL" id="SDF06537.1"/>
    </source>
</evidence>
<gene>
    <name evidence="2" type="ORF">SAMN05660686_00105</name>
</gene>
<dbReference type="InterPro" id="IPR056362">
    <property type="entry name" value="AtuA-like_ferredoxin_dom"/>
</dbReference>
<evidence type="ECO:0000313" key="3">
    <source>
        <dbReference type="Proteomes" id="UP000198615"/>
    </source>
</evidence>
<dbReference type="EMBL" id="FNBW01000001">
    <property type="protein sequence ID" value="SDF06537.1"/>
    <property type="molecule type" value="Genomic_DNA"/>
</dbReference>
<protein>
    <recommendedName>
        <fullName evidence="1">AtuA-like ferredoxin-fold domain-containing protein</fullName>
    </recommendedName>
</protein>
<evidence type="ECO:0000259" key="1">
    <source>
        <dbReference type="Pfam" id="PF23544"/>
    </source>
</evidence>